<dbReference type="GO" id="GO:0006281">
    <property type="term" value="P:DNA repair"/>
    <property type="evidence" value="ECO:0007669"/>
    <property type="project" value="InterPro"/>
</dbReference>
<dbReference type="GO" id="GO:0016891">
    <property type="term" value="F:RNA endonuclease activity producing 5'-phosphomonoesters, hydrolytic mechanism"/>
    <property type="evidence" value="ECO:0007669"/>
    <property type="project" value="TreeGrafter"/>
</dbReference>
<protein>
    <submittedName>
        <fullName evidence="6">Endonuclease V</fullName>
    </submittedName>
</protein>
<organism evidence="6 7">
    <name type="scientific">Brachionus plicatilis</name>
    <name type="common">Marine rotifer</name>
    <name type="synonym">Brachionus muelleri</name>
    <dbReference type="NCBI Taxonomy" id="10195"/>
    <lineage>
        <taxon>Eukaryota</taxon>
        <taxon>Metazoa</taxon>
        <taxon>Spiralia</taxon>
        <taxon>Gnathifera</taxon>
        <taxon>Rotifera</taxon>
        <taxon>Eurotatoria</taxon>
        <taxon>Monogononta</taxon>
        <taxon>Pseudotrocha</taxon>
        <taxon>Ploima</taxon>
        <taxon>Brachionidae</taxon>
        <taxon>Brachionus</taxon>
    </lineage>
</organism>
<dbReference type="InterPro" id="IPR007581">
    <property type="entry name" value="Endonuclease-V"/>
</dbReference>
<feature type="non-terminal residue" evidence="6">
    <location>
        <position position="209"/>
    </location>
</feature>
<dbReference type="Pfam" id="PF04493">
    <property type="entry name" value="Endonuclease_5"/>
    <property type="match status" value="1"/>
</dbReference>
<accession>A0A3M7S6C7</accession>
<dbReference type="EMBL" id="REGN01001976">
    <property type="protein sequence ID" value="RNA31168.1"/>
    <property type="molecule type" value="Genomic_DNA"/>
</dbReference>
<reference evidence="6 7" key="1">
    <citation type="journal article" date="2018" name="Sci. Rep.">
        <title>Genomic signatures of local adaptation to the degree of environmental predictability in rotifers.</title>
        <authorList>
            <person name="Franch-Gras L."/>
            <person name="Hahn C."/>
            <person name="Garcia-Roger E.M."/>
            <person name="Carmona M.J."/>
            <person name="Serra M."/>
            <person name="Gomez A."/>
        </authorList>
    </citation>
    <scope>NUCLEOTIDE SEQUENCE [LARGE SCALE GENOMIC DNA]</scope>
    <source>
        <strain evidence="6">HYR1</strain>
    </source>
</reference>
<evidence type="ECO:0000256" key="1">
    <source>
        <dbReference type="ARBA" id="ARBA00004496"/>
    </source>
</evidence>
<keyword evidence="3" id="KW-0540">Nuclease</keyword>
<dbReference type="Gene3D" id="3.30.2170.10">
    <property type="entry name" value="archaeoglobus fulgidus dsm 4304 superfamily"/>
    <property type="match status" value="1"/>
</dbReference>
<dbReference type="GO" id="GO:0003727">
    <property type="term" value="F:single-stranded RNA binding"/>
    <property type="evidence" value="ECO:0007669"/>
    <property type="project" value="TreeGrafter"/>
</dbReference>
<keyword evidence="7" id="KW-1185">Reference proteome</keyword>
<proteinExistence type="predicted"/>
<dbReference type="GO" id="GO:0005737">
    <property type="term" value="C:cytoplasm"/>
    <property type="evidence" value="ECO:0007669"/>
    <property type="project" value="UniProtKB-SubCell"/>
</dbReference>
<gene>
    <name evidence="6" type="ORF">BpHYR1_043432</name>
</gene>
<dbReference type="AlphaFoldDB" id="A0A3M7S6C7"/>
<evidence type="ECO:0000313" key="6">
    <source>
        <dbReference type="EMBL" id="RNA31168.1"/>
    </source>
</evidence>
<name>A0A3M7S6C7_BRAPC</name>
<dbReference type="Proteomes" id="UP000276133">
    <property type="component" value="Unassembled WGS sequence"/>
</dbReference>
<evidence type="ECO:0000256" key="5">
    <source>
        <dbReference type="ARBA" id="ARBA00022801"/>
    </source>
</evidence>
<keyword evidence="5" id="KW-0378">Hydrolase</keyword>
<dbReference type="OrthoDB" id="20018at2759"/>
<dbReference type="PANTHER" id="PTHR28511:SF1">
    <property type="entry name" value="ENDONUCLEASE V"/>
    <property type="match status" value="1"/>
</dbReference>
<evidence type="ECO:0000256" key="3">
    <source>
        <dbReference type="ARBA" id="ARBA00022722"/>
    </source>
</evidence>
<keyword evidence="4 6" id="KW-0255">Endonuclease</keyword>
<dbReference type="GO" id="GO:0005730">
    <property type="term" value="C:nucleolus"/>
    <property type="evidence" value="ECO:0007669"/>
    <property type="project" value="TreeGrafter"/>
</dbReference>
<sequence>MSTDDNNNVNDPIDPNLVAKWRNEQNENKKKLILLDTEPWQIRRLVSNPQRARSIRLIETNGFQSEKLRYVAGLALSYKDVETACACLVVLDLADGLRCVYKDCEMVKINQPYLAGFLAYREAPFLLERLDRLKRLKPKYYPHCIFIDGNGLLHGNKFGLACHVGYYSDTPTIGVSKQLFQVFGLEKNQEHKDRIKNELKKAGDFFELR</sequence>
<evidence type="ECO:0000256" key="4">
    <source>
        <dbReference type="ARBA" id="ARBA00022759"/>
    </source>
</evidence>
<dbReference type="PANTHER" id="PTHR28511">
    <property type="entry name" value="ENDONUCLEASE V"/>
    <property type="match status" value="1"/>
</dbReference>
<evidence type="ECO:0000256" key="2">
    <source>
        <dbReference type="ARBA" id="ARBA00022490"/>
    </source>
</evidence>
<keyword evidence="2" id="KW-0963">Cytoplasm</keyword>
<dbReference type="STRING" id="10195.A0A3M7S6C7"/>
<comment type="subcellular location">
    <subcellularLocation>
        <location evidence="1">Cytoplasm</location>
    </subcellularLocation>
</comment>
<comment type="caution">
    <text evidence="6">The sequence shown here is derived from an EMBL/GenBank/DDBJ whole genome shotgun (WGS) entry which is preliminary data.</text>
</comment>
<evidence type="ECO:0000313" key="7">
    <source>
        <dbReference type="Proteomes" id="UP000276133"/>
    </source>
</evidence>